<dbReference type="InterPro" id="IPR032693">
    <property type="entry name" value="YtkA-like_dom"/>
</dbReference>
<comment type="caution">
    <text evidence="2">The sequence shown here is derived from an EMBL/GenBank/DDBJ whole genome shotgun (WGS) entry which is preliminary data.</text>
</comment>
<name>A0ABT9ZPX6_9BACI</name>
<dbReference type="Pfam" id="PF13115">
    <property type="entry name" value="YtkA"/>
    <property type="match status" value="1"/>
</dbReference>
<evidence type="ECO:0000313" key="3">
    <source>
        <dbReference type="Proteomes" id="UP001230005"/>
    </source>
</evidence>
<proteinExistence type="predicted"/>
<organism evidence="2 3">
    <name type="scientific">Evansella vedderi</name>
    <dbReference type="NCBI Taxonomy" id="38282"/>
    <lineage>
        <taxon>Bacteria</taxon>
        <taxon>Bacillati</taxon>
        <taxon>Bacillota</taxon>
        <taxon>Bacilli</taxon>
        <taxon>Bacillales</taxon>
        <taxon>Bacillaceae</taxon>
        <taxon>Evansella</taxon>
    </lineage>
</organism>
<dbReference type="Proteomes" id="UP001230005">
    <property type="component" value="Unassembled WGS sequence"/>
</dbReference>
<dbReference type="EMBL" id="JAUSUG010000002">
    <property type="protein sequence ID" value="MDQ0253292.1"/>
    <property type="molecule type" value="Genomic_DNA"/>
</dbReference>
<accession>A0ABT9ZPX6</accession>
<evidence type="ECO:0000313" key="2">
    <source>
        <dbReference type="EMBL" id="MDQ0253292.1"/>
    </source>
</evidence>
<gene>
    <name evidence="2" type="ORF">J2S74_000664</name>
</gene>
<evidence type="ECO:0000259" key="1">
    <source>
        <dbReference type="Pfam" id="PF13115"/>
    </source>
</evidence>
<keyword evidence="3" id="KW-1185">Reference proteome</keyword>
<sequence length="128" mass="14219">MPKIKKQYKLVILSILFLAFLVGCGGGGNWVVQLENEPVYERGEKTKIVFTVVDGEAPVNDLQISALLEMSRMDHGHIEVDFINVDNGVYLGEVELAMPGEWIASLTIVSGTDEYEKMMEFEVGDGHD</sequence>
<dbReference type="RefSeq" id="WP_307321734.1">
    <property type="nucleotide sequence ID" value="NZ_JAUSUG010000002.1"/>
</dbReference>
<reference evidence="2 3" key="1">
    <citation type="submission" date="2023-07" db="EMBL/GenBank/DDBJ databases">
        <title>Genomic Encyclopedia of Type Strains, Phase IV (KMG-IV): sequencing the most valuable type-strain genomes for metagenomic binning, comparative biology and taxonomic classification.</title>
        <authorList>
            <person name="Goeker M."/>
        </authorList>
    </citation>
    <scope>NUCLEOTIDE SEQUENCE [LARGE SCALE GENOMIC DNA]</scope>
    <source>
        <strain evidence="2 3">DSM 9768</strain>
    </source>
</reference>
<dbReference type="PROSITE" id="PS51257">
    <property type="entry name" value="PROKAR_LIPOPROTEIN"/>
    <property type="match status" value="1"/>
</dbReference>
<feature type="domain" description="YtkA-like" evidence="1">
    <location>
        <begin position="29"/>
        <end position="105"/>
    </location>
</feature>
<protein>
    <submittedName>
        <fullName evidence="2">Nitrogen fixation protein FixH</fullName>
    </submittedName>
</protein>